<dbReference type="Proteomes" id="UP000054600">
    <property type="component" value="Unassembled WGS sequence"/>
</dbReference>
<keyword evidence="2" id="KW-1185">Reference proteome</keyword>
<dbReference type="EMBL" id="LNYW01000006">
    <property type="protein sequence ID" value="KTD66234.1"/>
    <property type="molecule type" value="Genomic_DNA"/>
</dbReference>
<accession>A0A0W0ZB92</accession>
<dbReference type="AlphaFoldDB" id="A0A0W0ZB92"/>
<evidence type="ECO:0000313" key="1">
    <source>
        <dbReference type="EMBL" id="KTD66234.1"/>
    </source>
</evidence>
<dbReference type="OrthoDB" id="1545946at1236"/>
<gene>
    <name evidence="1" type="ORF">Lsha_0128</name>
</gene>
<dbReference type="PATRIC" id="fig|1122169.6.peg.142"/>
<comment type="caution">
    <text evidence="1">The sequence shown here is derived from an EMBL/GenBank/DDBJ whole genome shotgun (WGS) entry which is preliminary data.</text>
</comment>
<dbReference type="STRING" id="1122169.Lsha_0128"/>
<sequence length="85" mass="9564">MTHLEFCHWLDGYFTLSSKPQLTVEQLTIIHNHLKLAETVSGSASGFLLQLKQHLNHLDVTSSDDLETLIALVTKSINCNMDSLR</sequence>
<proteinExistence type="predicted"/>
<evidence type="ECO:0000313" key="2">
    <source>
        <dbReference type="Proteomes" id="UP000054600"/>
    </source>
</evidence>
<name>A0A0W0ZB92_9GAMM</name>
<protein>
    <submittedName>
        <fullName evidence="1">Uncharacterized protein</fullName>
    </submittedName>
</protein>
<reference evidence="1 2" key="1">
    <citation type="submission" date="2015-11" db="EMBL/GenBank/DDBJ databases">
        <title>Genomic analysis of 38 Legionella species identifies large and diverse effector repertoires.</title>
        <authorList>
            <person name="Burstein D."/>
            <person name="Amaro F."/>
            <person name="Zusman T."/>
            <person name="Lifshitz Z."/>
            <person name="Cohen O."/>
            <person name="Gilbert J.A."/>
            <person name="Pupko T."/>
            <person name="Shuman H.A."/>
            <person name="Segal G."/>
        </authorList>
    </citation>
    <scope>NUCLEOTIDE SEQUENCE [LARGE SCALE GENOMIC DNA]</scope>
    <source>
        <strain evidence="1 2">ATCC 49655</strain>
    </source>
</reference>
<organism evidence="1 2">
    <name type="scientific">Legionella shakespearei DSM 23087</name>
    <dbReference type="NCBI Taxonomy" id="1122169"/>
    <lineage>
        <taxon>Bacteria</taxon>
        <taxon>Pseudomonadati</taxon>
        <taxon>Pseudomonadota</taxon>
        <taxon>Gammaproteobacteria</taxon>
        <taxon>Legionellales</taxon>
        <taxon>Legionellaceae</taxon>
        <taxon>Legionella</taxon>
    </lineage>
</organism>
<dbReference type="RefSeq" id="WP_018578714.1">
    <property type="nucleotide sequence ID" value="NZ_KB892437.1"/>
</dbReference>